<evidence type="ECO:0000256" key="3">
    <source>
        <dbReference type="ARBA" id="ARBA00022452"/>
    </source>
</evidence>
<comment type="similarity">
    <text evidence="12 13">Belongs to the TonB-dependent receptor family.</text>
</comment>
<organism evidence="16 17">
    <name type="scientific">Planktosalinus lacus</name>
    <dbReference type="NCBI Taxonomy" id="1526573"/>
    <lineage>
        <taxon>Bacteria</taxon>
        <taxon>Pseudomonadati</taxon>
        <taxon>Bacteroidota</taxon>
        <taxon>Flavobacteriia</taxon>
        <taxon>Flavobacteriales</taxon>
        <taxon>Flavobacteriaceae</taxon>
        <taxon>Planktosalinus</taxon>
    </lineage>
</organism>
<dbReference type="Gene3D" id="2.40.170.20">
    <property type="entry name" value="TonB-dependent receptor, beta-barrel domain"/>
    <property type="match status" value="1"/>
</dbReference>
<evidence type="ECO:0000256" key="7">
    <source>
        <dbReference type="ARBA" id="ARBA00023004"/>
    </source>
</evidence>
<evidence type="ECO:0000256" key="8">
    <source>
        <dbReference type="ARBA" id="ARBA00023065"/>
    </source>
</evidence>
<accession>A0A8J2VAQ8</accession>
<dbReference type="EMBL" id="BMGK01000007">
    <property type="protein sequence ID" value="GGD96042.1"/>
    <property type="molecule type" value="Genomic_DNA"/>
</dbReference>
<comment type="caution">
    <text evidence="16">The sequence shown here is derived from an EMBL/GenBank/DDBJ whole genome shotgun (WGS) entry which is preliminary data.</text>
</comment>
<dbReference type="InterPro" id="IPR036942">
    <property type="entry name" value="Beta-barrel_TonB_sf"/>
</dbReference>
<evidence type="ECO:0000256" key="11">
    <source>
        <dbReference type="ARBA" id="ARBA00023237"/>
    </source>
</evidence>
<keyword evidence="6" id="KW-0732">Signal</keyword>
<dbReference type="PROSITE" id="PS52016">
    <property type="entry name" value="TONB_DEPENDENT_REC_3"/>
    <property type="match status" value="1"/>
</dbReference>
<comment type="subcellular location">
    <subcellularLocation>
        <location evidence="1 12">Cell outer membrane</location>
        <topology evidence="1 12">Multi-pass membrane protein</topology>
    </subcellularLocation>
</comment>
<feature type="domain" description="TonB-dependent receptor plug" evidence="15">
    <location>
        <begin position="15"/>
        <end position="122"/>
    </location>
</feature>
<dbReference type="PANTHER" id="PTHR32552">
    <property type="entry name" value="FERRICHROME IRON RECEPTOR-RELATED"/>
    <property type="match status" value="1"/>
</dbReference>
<evidence type="ECO:0000256" key="6">
    <source>
        <dbReference type="ARBA" id="ARBA00022729"/>
    </source>
</evidence>
<dbReference type="Proteomes" id="UP000652231">
    <property type="component" value="Unassembled WGS sequence"/>
</dbReference>
<evidence type="ECO:0000256" key="1">
    <source>
        <dbReference type="ARBA" id="ARBA00004571"/>
    </source>
</evidence>
<keyword evidence="16" id="KW-0675">Receptor</keyword>
<evidence type="ECO:0000313" key="16">
    <source>
        <dbReference type="EMBL" id="GGD96042.1"/>
    </source>
</evidence>
<evidence type="ECO:0000256" key="12">
    <source>
        <dbReference type="PROSITE-ProRule" id="PRU01360"/>
    </source>
</evidence>
<dbReference type="AlphaFoldDB" id="A0A8J2VAQ8"/>
<evidence type="ECO:0000256" key="13">
    <source>
        <dbReference type="RuleBase" id="RU003357"/>
    </source>
</evidence>
<dbReference type="Gene3D" id="2.170.130.10">
    <property type="entry name" value="TonB-dependent receptor, plug domain"/>
    <property type="match status" value="1"/>
</dbReference>
<keyword evidence="4" id="KW-0410">Iron transport</keyword>
<reference evidence="16" key="2">
    <citation type="submission" date="2020-09" db="EMBL/GenBank/DDBJ databases">
        <authorList>
            <person name="Sun Q."/>
            <person name="Zhou Y."/>
        </authorList>
    </citation>
    <scope>NUCLEOTIDE SEQUENCE</scope>
    <source>
        <strain evidence="16">CGMCC 1.12924</strain>
    </source>
</reference>
<evidence type="ECO:0000259" key="14">
    <source>
        <dbReference type="Pfam" id="PF00593"/>
    </source>
</evidence>
<proteinExistence type="inferred from homology"/>
<reference evidence="16" key="1">
    <citation type="journal article" date="2014" name="Int. J. Syst. Evol. Microbiol.">
        <title>Complete genome sequence of Corynebacterium casei LMG S-19264T (=DSM 44701T), isolated from a smear-ripened cheese.</title>
        <authorList>
            <consortium name="US DOE Joint Genome Institute (JGI-PGF)"/>
            <person name="Walter F."/>
            <person name="Albersmeier A."/>
            <person name="Kalinowski J."/>
            <person name="Ruckert C."/>
        </authorList>
    </citation>
    <scope>NUCLEOTIDE SEQUENCE</scope>
    <source>
        <strain evidence="16">CGMCC 1.12924</strain>
    </source>
</reference>
<dbReference type="InterPro" id="IPR012910">
    <property type="entry name" value="Plug_dom"/>
</dbReference>
<keyword evidence="5 12" id="KW-0812">Transmembrane</keyword>
<keyword evidence="10 12" id="KW-0472">Membrane</keyword>
<evidence type="ECO:0000256" key="2">
    <source>
        <dbReference type="ARBA" id="ARBA00022448"/>
    </source>
</evidence>
<keyword evidence="2 12" id="KW-0813">Transport</keyword>
<evidence type="ECO:0000259" key="15">
    <source>
        <dbReference type="Pfam" id="PF07715"/>
    </source>
</evidence>
<evidence type="ECO:0000256" key="10">
    <source>
        <dbReference type="ARBA" id="ARBA00023136"/>
    </source>
</evidence>
<sequence length="695" mass="78454">MLDEVLVRSVRVDADSPITHSNVSKEELEKRNLGQDIPILLNYLPSVVSTSDAGAGVGYTYIRVRGSDASRVNVTLNGIPFNDSESQGTFWVNLPDFASSIENLQLQRGVGTSTNGSGAFGASLNLLTDAVSKEAGAEISNSFGSFNTRRHNLKFTSGLLQDKIEIAGRLSAIASDGYIDRASSDLKSYFLQGSFVDKNTLIKAITFGGHEVTYQSWFGIDAETLEEDRTFNPAGMYFDVNGNMKFYDNEVDDYKQDHYQLHWNQRWNNFWSTNIGLNYTYGRGFFEQYREDDSFGTYGLDPIEVGGETIDEMDIIRRRWLDNDYYVINANTTFKKNCLELTSGVFYSLYEGDHFGEIIWAQYAAGSEIRDNYYFSDATKSEFTVFSKATYKINDQWQAFGDLQGRFIDYKTGGITSDIVPVDINESFNFFNPKAGLSYQLNPTNQFYLSYGRAHREPTRNDFEEGINTPEKLDDFELGWRYASKRINVNTNLFYMDYKDQLVLSGELNDVGAPLRTTSGESYRLGIEVEADIRLANQLRWMPNIALSQNKNRNFVASIDGELVNLGTTNISFSPEVVANSMLIYQPFEGFQVGWLSKFVGDQYIGNIDSEASKLDSFFINDLNIIYEIKDIPVFSSILLNGMVNNIFDVKYVSNGYFFTYDDDFSEPGTITTIEGAGYYPQAGIHFLAGVTLKF</sequence>
<gene>
    <name evidence="16" type="ORF">GCM10011312_19520</name>
</gene>
<dbReference type="SUPFAM" id="SSF56935">
    <property type="entry name" value="Porins"/>
    <property type="match status" value="1"/>
</dbReference>
<keyword evidence="9 13" id="KW-0798">TonB box</keyword>
<dbReference type="PANTHER" id="PTHR32552:SF68">
    <property type="entry name" value="FERRICHROME OUTER MEMBRANE TRANSPORTER_PHAGE RECEPTOR"/>
    <property type="match status" value="1"/>
</dbReference>
<keyword evidence="8" id="KW-0406">Ion transport</keyword>
<dbReference type="GO" id="GO:0009279">
    <property type="term" value="C:cell outer membrane"/>
    <property type="evidence" value="ECO:0007669"/>
    <property type="project" value="UniProtKB-SubCell"/>
</dbReference>
<keyword evidence="7" id="KW-0408">Iron</keyword>
<feature type="domain" description="TonB-dependent receptor-like beta-barrel" evidence="14">
    <location>
        <begin position="224"/>
        <end position="647"/>
    </location>
</feature>
<evidence type="ECO:0000256" key="4">
    <source>
        <dbReference type="ARBA" id="ARBA00022496"/>
    </source>
</evidence>
<name>A0A8J2VAQ8_9FLAO</name>
<evidence type="ECO:0000256" key="9">
    <source>
        <dbReference type="ARBA" id="ARBA00023077"/>
    </source>
</evidence>
<keyword evidence="11 12" id="KW-0998">Cell outer membrane</keyword>
<dbReference type="InterPro" id="IPR039426">
    <property type="entry name" value="TonB-dep_rcpt-like"/>
</dbReference>
<dbReference type="InterPro" id="IPR037066">
    <property type="entry name" value="Plug_dom_sf"/>
</dbReference>
<keyword evidence="17" id="KW-1185">Reference proteome</keyword>
<dbReference type="Pfam" id="PF07715">
    <property type="entry name" value="Plug"/>
    <property type="match status" value="1"/>
</dbReference>
<dbReference type="InterPro" id="IPR000531">
    <property type="entry name" value="Beta-barrel_TonB"/>
</dbReference>
<dbReference type="GO" id="GO:0015344">
    <property type="term" value="F:siderophore uptake transmembrane transporter activity"/>
    <property type="evidence" value="ECO:0007669"/>
    <property type="project" value="TreeGrafter"/>
</dbReference>
<protein>
    <submittedName>
        <fullName evidence="16">TonB-dependent receptor</fullName>
    </submittedName>
</protein>
<evidence type="ECO:0000256" key="5">
    <source>
        <dbReference type="ARBA" id="ARBA00022692"/>
    </source>
</evidence>
<evidence type="ECO:0000313" key="17">
    <source>
        <dbReference type="Proteomes" id="UP000652231"/>
    </source>
</evidence>
<keyword evidence="3 12" id="KW-1134">Transmembrane beta strand</keyword>
<dbReference type="Pfam" id="PF00593">
    <property type="entry name" value="TonB_dep_Rec_b-barrel"/>
    <property type="match status" value="1"/>
</dbReference>